<gene>
    <name evidence="1" type="ORF">MLD38_024641</name>
</gene>
<evidence type="ECO:0000313" key="1">
    <source>
        <dbReference type="EMBL" id="KAI4339731.1"/>
    </source>
</evidence>
<evidence type="ECO:0000313" key="2">
    <source>
        <dbReference type="Proteomes" id="UP001057402"/>
    </source>
</evidence>
<keyword evidence="2" id="KW-1185">Reference proteome</keyword>
<accession>A0ACB9NUM1</accession>
<protein>
    <submittedName>
        <fullName evidence="1">Uncharacterized protein</fullName>
    </submittedName>
</protein>
<organism evidence="1 2">
    <name type="scientific">Melastoma candidum</name>
    <dbReference type="NCBI Taxonomy" id="119954"/>
    <lineage>
        <taxon>Eukaryota</taxon>
        <taxon>Viridiplantae</taxon>
        <taxon>Streptophyta</taxon>
        <taxon>Embryophyta</taxon>
        <taxon>Tracheophyta</taxon>
        <taxon>Spermatophyta</taxon>
        <taxon>Magnoliopsida</taxon>
        <taxon>eudicotyledons</taxon>
        <taxon>Gunneridae</taxon>
        <taxon>Pentapetalae</taxon>
        <taxon>rosids</taxon>
        <taxon>malvids</taxon>
        <taxon>Myrtales</taxon>
        <taxon>Melastomataceae</taxon>
        <taxon>Melastomatoideae</taxon>
        <taxon>Melastomateae</taxon>
        <taxon>Melastoma</taxon>
    </lineage>
</organism>
<comment type="caution">
    <text evidence="1">The sequence shown here is derived from an EMBL/GenBank/DDBJ whole genome shotgun (WGS) entry which is preliminary data.</text>
</comment>
<proteinExistence type="predicted"/>
<dbReference type="EMBL" id="CM042886">
    <property type="protein sequence ID" value="KAI4339731.1"/>
    <property type="molecule type" value="Genomic_DNA"/>
</dbReference>
<sequence>MPSPPPPTPSGFCRVPPRTWRACAGACVRIPPLRSRVFYFPQGHLEQQSFLAGSSNPPSSSSVAASHRPLRDPRLVDRAALPCVVSAVDFMADCTTDEVFVRFRLRPDAGGGGPRDGKCFGKDADYFTHEDGVFTCAKMLTPSDANNGGGFSVPRSCAEAIFPMLSFGADPPVQVLAMRDTNGVIWNFRHIYRGTPRRHLLTTGWSKFVNSKKLVAGDTVIFMREAASASKEMSVGIRRASRVGGATQCARWRRMIGGESNGSSDNEERSPYGLLGHSREEEEVDLAMEKWLAGEEFEVVYYPTRNPEGVGTAAEFVIVREAVKAATSTYWGGARVKMVLESEDCSRVTGLQGTVSTVEIPQEGIWKGSPWRMLQIVWDEPDIMKDKKYISPWQVQVVAIAAPLLPACYQPTCSFTVQPGLQTDGGVGSLYPCTGCSNMTVEHQNPSLVDNNTPLGMQGARQYNPSAFGSLSHINGNAPMQGDNVIGEVLPESGNTLTDLNMASSQSEILSPDSPTDSVQPFGVERLRRGAKAARLSDAGGGSFQLFGQIIHARHPVENVLAIATGKEGNGMKGPSGPECINPHLGLSALACFNGIKSGIAEGQMLNSVL</sequence>
<dbReference type="Proteomes" id="UP001057402">
    <property type="component" value="Chromosome 7"/>
</dbReference>
<name>A0ACB9NUM1_9MYRT</name>
<reference evidence="2" key="1">
    <citation type="journal article" date="2023" name="Front. Plant Sci.">
        <title>Chromosomal-level genome assembly of Melastoma candidum provides insights into trichome evolution.</title>
        <authorList>
            <person name="Zhong Y."/>
            <person name="Wu W."/>
            <person name="Sun C."/>
            <person name="Zou P."/>
            <person name="Liu Y."/>
            <person name="Dai S."/>
            <person name="Zhou R."/>
        </authorList>
    </citation>
    <scope>NUCLEOTIDE SEQUENCE [LARGE SCALE GENOMIC DNA]</scope>
</reference>